<evidence type="ECO:0000259" key="11">
    <source>
        <dbReference type="Pfam" id="PF05425"/>
    </source>
</evidence>
<dbReference type="InterPro" id="IPR008457">
    <property type="entry name" value="Cu-R_CopD_dom"/>
</dbReference>
<comment type="subcellular location">
    <subcellularLocation>
        <location evidence="1">Cell membrane</location>
        <topology evidence="1">Multi-pass membrane protein</topology>
    </subcellularLocation>
</comment>
<evidence type="ECO:0000256" key="3">
    <source>
        <dbReference type="ARBA" id="ARBA00022692"/>
    </source>
</evidence>
<keyword evidence="13" id="KW-1185">Reference proteome</keyword>
<gene>
    <name evidence="12" type="ORF">BEP19_01000</name>
</gene>
<feature type="transmembrane region" description="Helical" evidence="9">
    <location>
        <begin position="194"/>
        <end position="215"/>
    </location>
</feature>
<keyword evidence="2" id="KW-1003">Cell membrane</keyword>
<proteinExistence type="predicted"/>
<dbReference type="AlphaFoldDB" id="A0A419SMS9"/>
<evidence type="ECO:0000313" key="13">
    <source>
        <dbReference type="Proteomes" id="UP000284219"/>
    </source>
</evidence>
<evidence type="ECO:0000256" key="9">
    <source>
        <dbReference type="SAM" id="Phobius"/>
    </source>
</evidence>
<dbReference type="InterPro" id="IPR032694">
    <property type="entry name" value="CopC/D"/>
</dbReference>
<dbReference type="InterPro" id="IPR014756">
    <property type="entry name" value="Ig_E-set"/>
</dbReference>
<feature type="transmembrane region" description="Helical" evidence="9">
    <location>
        <begin position="391"/>
        <end position="409"/>
    </location>
</feature>
<feature type="transmembrane region" description="Helical" evidence="9">
    <location>
        <begin position="154"/>
        <end position="173"/>
    </location>
</feature>
<evidence type="ECO:0000256" key="4">
    <source>
        <dbReference type="ARBA" id="ARBA00022723"/>
    </source>
</evidence>
<evidence type="ECO:0000256" key="8">
    <source>
        <dbReference type="ARBA" id="ARBA00023136"/>
    </source>
</evidence>
<keyword evidence="6 9" id="KW-1133">Transmembrane helix</keyword>
<dbReference type="SUPFAM" id="SSF81296">
    <property type="entry name" value="E set domains"/>
    <property type="match status" value="1"/>
</dbReference>
<feature type="transmembrane region" description="Helical" evidence="9">
    <location>
        <begin position="227"/>
        <end position="246"/>
    </location>
</feature>
<evidence type="ECO:0000313" key="12">
    <source>
        <dbReference type="EMBL" id="RKD25552.1"/>
    </source>
</evidence>
<feature type="transmembrane region" description="Helical" evidence="9">
    <location>
        <begin position="255"/>
        <end position="278"/>
    </location>
</feature>
<name>A0A419SMS9_9BACL</name>
<evidence type="ECO:0000256" key="1">
    <source>
        <dbReference type="ARBA" id="ARBA00004651"/>
    </source>
</evidence>
<sequence>MANKRCLQPVSVVVSFLFLFIFSFCQVTFGHAVLIEANPPLNSQVEESPAEIRYVFNERLEKRLFYIRVFNEHGELMTDDQAQMSEDQREVSLELPLLPNGTYTVTYHIVSADGHPVEQSGYLTVGSSSQQPSSWYMLNVVNQQNHEGVSIDRMLYYAALLFLTGWLFWGIFFSFQEETNEATYRQWLQRFRHFFLFSLLITGGLQLSSLLRDWGIASLIPELSKSLWGWTWLISLLLAASAYWILRKTKWIDALWILLLLVIEGLVGHAITFSPAFLTVFIDIIHLVVATVWVGGLWFFIVFWKSARREMIRFYPLFSQAALISILVATGSGLLLTFLFIPKWSYLIKTVWGILLIVKTALVLAVVLVAQSVRTKMKLNQVDQLERLLRIDFSLMIAIVIIVGALTYVNPLPQNKPLYWNEKRPSVHLMTQITPKAPGDNQISVHAKMVQADREVKLVEVSLVNRDGKVAPIQVPVEPIDSEVEEIGDAFRAQGPYLPFAGNWTIEVRVRDSNDDEKMYKKDFTVY</sequence>
<dbReference type="PANTHER" id="PTHR34820:SF4">
    <property type="entry name" value="INNER MEMBRANE PROTEIN YEBZ"/>
    <property type="match status" value="1"/>
</dbReference>
<keyword evidence="3 9" id="KW-0812">Transmembrane</keyword>
<reference evidence="12 13" key="1">
    <citation type="submission" date="2016-08" db="EMBL/GenBank/DDBJ databases">
        <title>Novel Firmicute Genomes.</title>
        <authorList>
            <person name="Poppleton D.I."/>
            <person name="Gribaldo S."/>
        </authorList>
    </citation>
    <scope>NUCLEOTIDE SEQUENCE [LARGE SCALE GENOMIC DNA]</scope>
    <source>
        <strain evidence="12 13">RAOx-1</strain>
    </source>
</reference>
<accession>A0A419SMS9</accession>
<evidence type="ECO:0000259" key="10">
    <source>
        <dbReference type="Pfam" id="PF04234"/>
    </source>
</evidence>
<dbReference type="InterPro" id="IPR014755">
    <property type="entry name" value="Cu-Rt/internalin_Ig-like"/>
</dbReference>
<evidence type="ECO:0000256" key="6">
    <source>
        <dbReference type="ARBA" id="ARBA00022989"/>
    </source>
</evidence>
<keyword evidence="4" id="KW-0479">Metal-binding</keyword>
<dbReference type="InterPro" id="IPR007348">
    <property type="entry name" value="CopC_dom"/>
</dbReference>
<feature type="transmembrane region" description="Helical" evidence="9">
    <location>
        <begin position="347"/>
        <end position="370"/>
    </location>
</feature>
<dbReference type="RefSeq" id="WP_120188221.1">
    <property type="nucleotide sequence ID" value="NZ_MCHY01000006.1"/>
</dbReference>
<dbReference type="GO" id="GO:0006825">
    <property type="term" value="P:copper ion transport"/>
    <property type="evidence" value="ECO:0007669"/>
    <property type="project" value="InterPro"/>
</dbReference>
<feature type="domain" description="Copper resistance protein D" evidence="11">
    <location>
        <begin position="313"/>
        <end position="406"/>
    </location>
</feature>
<dbReference type="Pfam" id="PF05425">
    <property type="entry name" value="CopD"/>
    <property type="match status" value="1"/>
</dbReference>
<dbReference type="GO" id="GO:0042597">
    <property type="term" value="C:periplasmic space"/>
    <property type="evidence" value="ECO:0007669"/>
    <property type="project" value="InterPro"/>
</dbReference>
<feature type="transmembrane region" description="Helical" evidence="9">
    <location>
        <begin position="316"/>
        <end position="341"/>
    </location>
</feature>
<protein>
    <submittedName>
        <fullName evidence="12">Uncharacterized protein</fullName>
    </submittedName>
</protein>
<dbReference type="GO" id="GO:0005886">
    <property type="term" value="C:plasma membrane"/>
    <property type="evidence" value="ECO:0007669"/>
    <property type="project" value="UniProtKB-SubCell"/>
</dbReference>
<keyword evidence="5" id="KW-0732">Signal</keyword>
<evidence type="ECO:0000256" key="7">
    <source>
        <dbReference type="ARBA" id="ARBA00023008"/>
    </source>
</evidence>
<dbReference type="GO" id="GO:0046688">
    <property type="term" value="P:response to copper ion"/>
    <property type="evidence" value="ECO:0007669"/>
    <property type="project" value="InterPro"/>
</dbReference>
<feature type="domain" description="CopC" evidence="10">
    <location>
        <begin position="31"/>
        <end position="120"/>
    </location>
</feature>
<feature type="transmembrane region" description="Helical" evidence="9">
    <location>
        <begin position="284"/>
        <end position="304"/>
    </location>
</feature>
<comment type="caution">
    <text evidence="12">The sequence shown here is derived from an EMBL/GenBank/DDBJ whole genome shotgun (WGS) entry which is preliminary data.</text>
</comment>
<keyword evidence="7" id="KW-0186">Copper</keyword>
<dbReference type="GO" id="GO:0005507">
    <property type="term" value="F:copper ion binding"/>
    <property type="evidence" value="ECO:0007669"/>
    <property type="project" value="InterPro"/>
</dbReference>
<keyword evidence="8 9" id="KW-0472">Membrane</keyword>
<dbReference type="Gene3D" id="2.60.40.1220">
    <property type="match status" value="1"/>
</dbReference>
<evidence type="ECO:0000256" key="2">
    <source>
        <dbReference type="ARBA" id="ARBA00022475"/>
    </source>
</evidence>
<dbReference type="OrthoDB" id="2353937at2"/>
<dbReference type="Pfam" id="PF04234">
    <property type="entry name" value="CopC"/>
    <property type="match status" value="1"/>
</dbReference>
<evidence type="ECO:0000256" key="5">
    <source>
        <dbReference type="ARBA" id="ARBA00022729"/>
    </source>
</evidence>
<dbReference type="PANTHER" id="PTHR34820">
    <property type="entry name" value="INNER MEMBRANE PROTEIN YEBZ"/>
    <property type="match status" value="1"/>
</dbReference>
<dbReference type="Proteomes" id="UP000284219">
    <property type="component" value="Unassembled WGS sequence"/>
</dbReference>
<organism evidence="12 13">
    <name type="scientific">Ammoniphilus oxalaticus</name>
    <dbReference type="NCBI Taxonomy" id="66863"/>
    <lineage>
        <taxon>Bacteria</taxon>
        <taxon>Bacillati</taxon>
        <taxon>Bacillota</taxon>
        <taxon>Bacilli</taxon>
        <taxon>Bacillales</taxon>
        <taxon>Paenibacillaceae</taxon>
        <taxon>Aneurinibacillus group</taxon>
        <taxon>Ammoniphilus</taxon>
    </lineage>
</organism>
<dbReference type="EMBL" id="MCHY01000006">
    <property type="protein sequence ID" value="RKD25552.1"/>
    <property type="molecule type" value="Genomic_DNA"/>
</dbReference>